<evidence type="ECO:0000256" key="2">
    <source>
        <dbReference type="ARBA" id="ARBA00022645"/>
    </source>
</evidence>
<evidence type="ECO:0000256" key="3">
    <source>
        <dbReference type="ARBA" id="ARBA00022670"/>
    </source>
</evidence>
<keyword evidence="5" id="KW-0325">Glycoprotein</keyword>
<accession>A0ABQ8IFG5</accession>
<reference evidence="6 7" key="1">
    <citation type="submission" date="2021-02" db="EMBL/GenBank/DDBJ databases">
        <title>Plant Genome Project.</title>
        <authorList>
            <person name="Zhang R.-G."/>
        </authorList>
    </citation>
    <scope>NUCLEOTIDE SEQUENCE [LARGE SCALE GENOMIC DNA]</scope>
    <source>
        <tissue evidence="6">Leaves</tissue>
    </source>
</reference>
<dbReference type="SUPFAM" id="SSF53474">
    <property type="entry name" value="alpha/beta-Hydrolases"/>
    <property type="match status" value="1"/>
</dbReference>
<dbReference type="Proteomes" id="UP000827721">
    <property type="component" value="Unassembled WGS sequence"/>
</dbReference>
<dbReference type="InterPro" id="IPR029058">
    <property type="entry name" value="AB_hydrolase_fold"/>
</dbReference>
<evidence type="ECO:0000256" key="1">
    <source>
        <dbReference type="ARBA" id="ARBA00009431"/>
    </source>
</evidence>
<proteinExistence type="inferred from homology"/>
<keyword evidence="4" id="KW-0378">Hydrolase</keyword>
<dbReference type="InterPro" id="IPR033124">
    <property type="entry name" value="Ser_caboxypep_his_AS"/>
</dbReference>
<comment type="similarity">
    <text evidence="1">Belongs to the peptidase S10 family.</text>
</comment>
<dbReference type="PANTHER" id="PTHR11802">
    <property type="entry name" value="SERINE PROTEASE FAMILY S10 SERINE CARBOXYPEPTIDASE"/>
    <property type="match status" value="1"/>
</dbReference>
<sequence length="479" mass="54046">MASGQRLLLSPSNYTKRLCLSLCIVLVVSYIASSQTIVESLPGYPGKLPFKLETGYIGVGDTEEVQLFYYFIESERDPAFDPLVLWLTGGPGCSGFSAIAFEIGPFTFDIDAYRGGLPPLMPNPYSWTQVASMIFIDAPVSTGFSYSTTTQGFNTSDTKSASQIYMFLRKWLLNHPKFLGSEVYIGGDSYSGIVVPILVTNVLEGIQAGLVPHIDLQGYVLGNPVTDTYIDDNSRIRYAHRVSLISDEYYEAAKFYCNGDYINIDYNNTLCVKALQNIKECLLQIKLTQILEPQCAFASKKPKDLQWDVRSQEANTLEFLKNKKLPELRCREFGYALSYKYMNDKNVQNVLNVREGTVETWSRCLKSISTYTENINSSVAYQKNLSTTGLRGLIYSGDHDISAPYVGTLEWIRSLEVAVFDEWRPWYVDGQVAGYQVKYMNSHFRLTYVTIKGGGHTAPEYKPKQCQAMVDRFFARYPI</sequence>
<dbReference type="Gene3D" id="3.40.50.12670">
    <property type="match status" value="1"/>
</dbReference>
<comment type="caution">
    <text evidence="6">The sequence shown here is derived from an EMBL/GenBank/DDBJ whole genome shotgun (WGS) entry which is preliminary data.</text>
</comment>
<name>A0ABQ8IFG5_9ROSI</name>
<dbReference type="EMBL" id="JAFEMO010000002">
    <property type="protein sequence ID" value="KAH7575421.1"/>
    <property type="molecule type" value="Genomic_DNA"/>
</dbReference>
<keyword evidence="3" id="KW-0645">Protease</keyword>
<dbReference type="PRINTS" id="PR00724">
    <property type="entry name" value="CRBOXYPTASEC"/>
</dbReference>
<evidence type="ECO:0000313" key="7">
    <source>
        <dbReference type="Proteomes" id="UP000827721"/>
    </source>
</evidence>
<dbReference type="PANTHER" id="PTHR11802:SF347">
    <property type="entry name" value="SERINE CARBOXYPEPTIDASE-LIKE 18"/>
    <property type="match status" value="1"/>
</dbReference>
<evidence type="ECO:0000256" key="4">
    <source>
        <dbReference type="ARBA" id="ARBA00022801"/>
    </source>
</evidence>
<evidence type="ECO:0000313" key="6">
    <source>
        <dbReference type="EMBL" id="KAH7575421.1"/>
    </source>
</evidence>
<keyword evidence="7" id="KW-1185">Reference proteome</keyword>
<evidence type="ECO:0008006" key="8">
    <source>
        <dbReference type="Google" id="ProtNLM"/>
    </source>
</evidence>
<dbReference type="InterPro" id="IPR001563">
    <property type="entry name" value="Peptidase_S10"/>
</dbReference>
<dbReference type="Pfam" id="PF00450">
    <property type="entry name" value="Peptidase_S10"/>
    <property type="match status" value="1"/>
</dbReference>
<gene>
    <name evidence="6" type="ORF">JRO89_XS02G0106400</name>
</gene>
<dbReference type="PROSITE" id="PS00560">
    <property type="entry name" value="CARBOXYPEPT_SER_HIS"/>
    <property type="match status" value="1"/>
</dbReference>
<keyword evidence="2" id="KW-0121">Carboxypeptidase</keyword>
<dbReference type="Gene3D" id="3.40.50.1820">
    <property type="entry name" value="alpha/beta hydrolase"/>
    <property type="match status" value="1"/>
</dbReference>
<evidence type="ECO:0000256" key="5">
    <source>
        <dbReference type="ARBA" id="ARBA00023180"/>
    </source>
</evidence>
<protein>
    <recommendedName>
        <fullName evidence="8">Serine carboxypeptidase-like 18</fullName>
    </recommendedName>
</protein>
<organism evidence="6 7">
    <name type="scientific">Xanthoceras sorbifolium</name>
    <dbReference type="NCBI Taxonomy" id="99658"/>
    <lineage>
        <taxon>Eukaryota</taxon>
        <taxon>Viridiplantae</taxon>
        <taxon>Streptophyta</taxon>
        <taxon>Embryophyta</taxon>
        <taxon>Tracheophyta</taxon>
        <taxon>Spermatophyta</taxon>
        <taxon>Magnoliopsida</taxon>
        <taxon>eudicotyledons</taxon>
        <taxon>Gunneridae</taxon>
        <taxon>Pentapetalae</taxon>
        <taxon>rosids</taxon>
        <taxon>malvids</taxon>
        <taxon>Sapindales</taxon>
        <taxon>Sapindaceae</taxon>
        <taxon>Xanthoceroideae</taxon>
        <taxon>Xanthoceras</taxon>
    </lineage>
</organism>